<dbReference type="InterPro" id="IPR044015">
    <property type="entry name" value="FBPase_C_dom"/>
</dbReference>
<dbReference type="PIRSF" id="PIRSF000904">
    <property type="entry name" value="FBPtase_SBPase"/>
    <property type="match status" value="1"/>
</dbReference>
<dbReference type="InterPro" id="IPR033391">
    <property type="entry name" value="FBPase_N"/>
</dbReference>
<dbReference type="InterPro" id="IPR023079">
    <property type="entry name" value="SBPase"/>
</dbReference>
<proteinExistence type="inferred from homology"/>
<evidence type="ECO:0000259" key="10">
    <source>
        <dbReference type="Pfam" id="PF18913"/>
    </source>
</evidence>
<keyword evidence="12" id="KW-1185">Reference proteome</keyword>
<keyword evidence="6" id="KW-0460">Magnesium</keyword>
<comment type="similarity">
    <text evidence="3">Belongs to the FBPase class 1 family.</text>
</comment>
<evidence type="ECO:0000256" key="2">
    <source>
        <dbReference type="ARBA" id="ARBA00005215"/>
    </source>
</evidence>
<feature type="region of interest" description="Disordered" evidence="8">
    <location>
        <begin position="97"/>
        <end position="121"/>
    </location>
</feature>
<dbReference type="Gene3D" id="3.40.190.80">
    <property type="match status" value="1"/>
</dbReference>
<keyword evidence="7" id="KW-0119">Carbohydrate metabolism</keyword>
<keyword evidence="4" id="KW-0479">Metal-binding</keyword>
<feature type="domain" description="Fructose-1-6-bisphosphatase class 1 C-terminal" evidence="10">
    <location>
        <begin position="219"/>
        <end position="340"/>
    </location>
</feature>
<evidence type="ECO:0008006" key="13">
    <source>
        <dbReference type="Google" id="ProtNLM"/>
    </source>
</evidence>
<gene>
    <name evidence="11" type="ORF">QC762_606910</name>
</gene>
<dbReference type="RefSeq" id="XP_062740911.1">
    <property type="nucleotide sequence ID" value="XM_062892379.1"/>
</dbReference>
<feature type="domain" description="Fructose-1-6-bisphosphatase class I N-terminal" evidence="9">
    <location>
        <begin position="33"/>
        <end position="180"/>
    </location>
</feature>
<evidence type="ECO:0000256" key="1">
    <source>
        <dbReference type="ARBA" id="ARBA00001946"/>
    </source>
</evidence>
<dbReference type="Proteomes" id="UP001323405">
    <property type="component" value="Unassembled WGS sequence"/>
</dbReference>
<keyword evidence="5" id="KW-0378">Hydrolase</keyword>
<protein>
    <recommendedName>
        <fullName evidence="13">Sedoheptulose-1,7-bisphosphatase</fullName>
    </recommendedName>
</protein>
<comment type="caution">
    <text evidence="11">The sequence shown here is derived from an EMBL/GenBank/DDBJ whole genome shotgun (WGS) entry which is preliminary data.</text>
</comment>
<dbReference type="InterPro" id="IPR000146">
    <property type="entry name" value="FBPase_class-1"/>
</dbReference>
<evidence type="ECO:0000256" key="4">
    <source>
        <dbReference type="ARBA" id="ARBA00022723"/>
    </source>
</evidence>
<evidence type="ECO:0000313" key="12">
    <source>
        <dbReference type="Proteomes" id="UP001323405"/>
    </source>
</evidence>
<evidence type="ECO:0000256" key="5">
    <source>
        <dbReference type="ARBA" id="ARBA00022801"/>
    </source>
</evidence>
<reference evidence="11 12" key="1">
    <citation type="journal article" date="2023" name="bioRxiv">
        <title>High-quality genome assemblies of four members of thePodospora anserinaspecies complex.</title>
        <authorList>
            <person name="Ament-Velasquez S.L."/>
            <person name="Vogan A.A."/>
            <person name="Wallerman O."/>
            <person name="Hartmann F."/>
            <person name="Gautier V."/>
            <person name="Silar P."/>
            <person name="Giraud T."/>
            <person name="Johannesson H."/>
        </authorList>
    </citation>
    <scope>NUCLEOTIDE SEQUENCE [LARGE SCALE GENOMIC DNA]</scope>
    <source>
        <strain evidence="11 12">CBS 415.72m</strain>
    </source>
</reference>
<evidence type="ECO:0000259" key="9">
    <source>
        <dbReference type="Pfam" id="PF00316"/>
    </source>
</evidence>
<dbReference type="PANTHER" id="PTHR11556">
    <property type="entry name" value="FRUCTOSE-1,6-BISPHOSPHATASE-RELATED"/>
    <property type="match status" value="1"/>
</dbReference>
<comment type="cofactor">
    <cofactor evidence="1">
        <name>Mg(2+)</name>
        <dbReference type="ChEBI" id="CHEBI:18420"/>
    </cofactor>
</comment>
<dbReference type="SUPFAM" id="SSF56655">
    <property type="entry name" value="Carbohydrate phosphatase"/>
    <property type="match status" value="1"/>
</dbReference>
<name>A0ABR0G852_9PEZI</name>
<sequence length="346" mass="36716">MGSTTTTTPDIRLSTDLISHLQKAIPQDGTRDSLLSSVIPSLLKSVAEIARDLQSSHHVSAAGTSNIFGDDQLNVDVQAEAHIRQAITSCPTIVTASSEEDPVERPVVHTSSSSSSSSSSCHEKYTLAFDPLDGSSIIPSNWTVGAIIGLWDGPSALNTPPSKSQFLSILGVFGPRTTAIIAIRLLSSLPSICLEAGLDNLTQTWELTRPALSLSAPNPKTKYFSPANLRSASDIPQYAGLVSQYIAQAYTLRYSGGLVPDIVHGLVKGHGVYLSPVSGRHGAKLRRLYELCPVALVVECAGGEAVEFERGGRRILEREVRETDERGGIVCGSGEAVAEAVGRLFA</sequence>
<evidence type="ECO:0000256" key="8">
    <source>
        <dbReference type="SAM" id="MobiDB-lite"/>
    </source>
</evidence>
<dbReference type="Pfam" id="PF18913">
    <property type="entry name" value="FBPase_C"/>
    <property type="match status" value="1"/>
</dbReference>
<dbReference type="PANTHER" id="PTHR11556:SF35">
    <property type="entry name" value="SEDOHEPTULOSE-1,7-BISPHOSPHATASE, CHLOROPLASTIC"/>
    <property type="match status" value="1"/>
</dbReference>
<evidence type="ECO:0000256" key="3">
    <source>
        <dbReference type="ARBA" id="ARBA00010941"/>
    </source>
</evidence>
<comment type="pathway">
    <text evidence="2">Carbohydrate biosynthesis; Calvin cycle.</text>
</comment>
<evidence type="ECO:0000256" key="7">
    <source>
        <dbReference type="ARBA" id="ARBA00023277"/>
    </source>
</evidence>
<dbReference type="GeneID" id="87912286"/>
<dbReference type="Pfam" id="PF00316">
    <property type="entry name" value="FBPase"/>
    <property type="match status" value="1"/>
</dbReference>
<dbReference type="PRINTS" id="PR01958">
    <property type="entry name" value="S17BPHPHTASE"/>
</dbReference>
<organism evidence="11 12">
    <name type="scientific">Podospora pseudocomata</name>
    <dbReference type="NCBI Taxonomy" id="2093779"/>
    <lineage>
        <taxon>Eukaryota</taxon>
        <taxon>Fungi</taxon>
        <taxon>Dikarya</taxon>
        <taxon>Ascomycota</taxon>
        <taxon>Pezizomycotina</taxon>
        <taxon>Sordariomycetes</taxon>
        <taxon>Sordariomycetidae</taxon>
        <taxon>Sordariales</taxon>
        <taxon>Podosporaceae</taxon>
        <taxon>Podospora</taxon>
    </lineage>
</organism>
<dbReference type="InterPro" id="IPR020548">
    <property type="entry name" value="Fructose_bisphosphatase_AS"/>
</dbReference>
<feature type="compositionally biased region" description="Low complexity" evidence="8">
    <location>
        <begin position="111"/>
        <end position="120"/>
    </location>
</feature>
<accession>A0ABR0G852</accession>
<dbReference type="EMBL" id="JAFFHA010000008">
    <property type="protein sequence ID" value="KAK4651936.1"/>
    <property type="molecule type" value="Genomic_DNA"/>
</dbReference>
<dbReference type="Gene3D" id="3.30.540.10">
    <property type="entry name" value="Fructose-1,6-Bisphosphatase, subunit A, domain 1"/>
    <property type="match status" value="1"/>
</dbReference>
<dbReference type="PROSITE" id="PS00124">
    <property type="entry name" value="FBPASE"/>
    <property type="match status" value="1"/>
</dbReference>
<evidence type="ECO:0000256" key="6">
    <source>
        <dbReference type="ARBA" id="ARBA00022842"/>
    </source>
</evidence>
<evidence type="ECO:0000313" key="11">
    <source>
        <dbReference type="EMBL" id="KAK4651936.1"/>
    </source>
</evidence>